<dbReference type="PANTHER" id="PTHR43025">
    <property type="entry name" value="MONOGALACTOSYLDIACYLGLYCEROL SYNTHASE"/>
    <property type="match status" value="1"/>
</dbReference>
<protein>
    <submittedName>
        <fullName evidence="7">Galactosyldiacylglycerol synthase</fullName>
    </submittedName>
</protein>
<keyword evidence="4" id="KW-0808">Transferase</keyword>
<dbReference type="SUPFAM" id="SSF53756">
    <property type="entry name" value="UDP-Glycosyltransferase/glycogen phosphorylase"/>
    <property type="match status" value="1"/>
</dbReference>
<evidence type="ECO:0000256" key="2">
    <source>
        <dbReference type="ARBA" id="ARBA00006962"/>
    </source>
</evidence>
<dbReference type="InterPro" id="IPR007235">
    <property type="entry name" value="Glyco_trans_28_C"/>
</dbReference>
<dbReference type="PANTHER" id="PTHR43025:SF3">
    <property type="entry name" value="MONOGALACTOSYLDIACYLGLYCEROL SYNTHASE 1, CHLOROPLASTIC"/>
    <property type="match status" value="1"/>
</dbReference>
<feature type="domain" description="Glycosyl transferase family 28 C-terminal" evidence="5">
    <location>
        <begin position="225"/>
        <end position="364"/>
    </location>
</feature>
<organism evidence="7 8">
    <name type="scientific">Dictyobacter formicarum</name>
    <dbReference type="NCBI Taxonomy" id="2778368"/>
    <lineage>
        <taxon>Bacteria</taxon>
        <taxon>Bacillati</taxon>
        <taxon>Chloroflexota</taxon>
        <taxon>Ktedonobacteria</taxon>
        <taxon>Ktedonobacterales</taxon>
        <taxon>Dictyobacteraceae</taxon>
        <taxon>Dictyobacter</taxon>
    </lineage>
</organism>
<feature type="domain" description="Diacylglycerol glucosyltransferase N-terminal" evidence="6">
    <location>
        <begin position="35"/>
        <end position="194"/>
    </location>
</feature>
<comment type="caution">
    <text evidence="7">The sequence shown here is derived from an EMBL/GenBank/DDBJ whole genome shotgun (WGS) entry which is preliminary data.</text>
</comment>
<dbReference type="Pfam" id="PF04101">
    <property type="entry name" value="Glyco_tran_28_C"/>
    <property type="match status" value="1"/>
</dbReference>
<dbReference type="InterPro" id="IPR050519">
    <property type="entry name" value="Glycosyltransf_28_UgtP"/>
</dbReference>
<evidence type="ECO:0000256" key="4">
    <source>
        <dbReference type="ARBA" id="ARBA00022679"/>
    </source>
</evidence>
<evidence type="ECO:0000256" key="3">
    <source>
        <dbReference type="ARBA" id="ARBA00022676"/>
    </source>
</evidence>
<evidence type="ECO:0000313" key="8">
    <source>
        <dbReference type="Proteomes" id="UP000635565"/>
    </source>
</evidence>
<sequence>MGIFVARVRKREREENNHSRMRTILILTSKTGGGHVSLAESLRDQLQADENLQIEILDPQSSFFHWHYRLVSRYALWLWSAEFRLIDTPARARVAHGVFTLLVARALRTAIQRLRPALIITTYPFLTREVMQVLKSLKTAIPFVMLFTDPKALHASWLTEKEASAALAPTKETYQRAIEAGFIPARLHQVGWPVRAQFSQQATQATAASRTSILQQLGLNPAYFTVFLQGGGEGSAQFGQAIEQLLGTDEQLQIILATGTNQALQARFRQVKNVYPLPFTKDIATYMAAADVIMGKAGPNMLFEAVTLGKPFIATTYIPGQEEANLEFIRQHQLGWVTLTLAEQCTLLKKLVAQREVLQKMEQTVAAYQQWNNTQTALIVPLLRQILT</sequence>
<proteinExistence type="inferred from homology"/>
<dbReference type="Pfam" id="PF06925">
    <property type="entry name" value="MGDG_synth"/>
    <property type="match status" value="1"/>
</dbReference>
<evidence type="ECO:0000259" key="6">
    <source>
        <dbReference type="Pfam" id="PF06925"/>
    </source>
</evidence>
<evidence type="ECO:0000256" key="1">
    <source>
        <dbReference type="ARBA" id="ARBA00004370"/>
    </source>
</evidence>
<dbReference type="EMBL" id="BNJJ01000014">
    <property type="protein sequence ID" value="GHO86836.1"/>
    <property type="molecule type" value="Genomic_DNA"/>
</dbReference>
<dbReference type="Proteomes" id="UP000635565">
    <property type="component" value="Unassembled WGS sequence"/>
</dbReference>
<name>A0ABQ3VP18_9CHLR</name>
<comment type="subcellular location">
    <subcellularLocation>
        <location evidence="1">Membrane</location>
    </subcellularLocation>
</comment>
<evidence type="ECO:0000313" key="7">
    <source>
        <dbReference type="EMBL" id="GHO86836.1"/>
    </source>
</evidence>
<reference evidence="7 8" key="1">
    <citation type="journal article" date="2021" name="Int. J. Syst. Evol. Microbiol.">
        <title>Reticulibacter mediterranei gen. nov., sp. nov., within the new family Reticulibacteraceae fam. nov., and Ktedonospora formicarum gen. nov., sp. nov., Ktedonobacter robiniae sp. nov., Dictyobacter formicarum sp. nov. and Dictyobacter arantiisoli sp. nov., belonging to the class Ktedonobacteria.</title>
        <authorList>
            <person name="Yabe S."/>
            <person name="Zheng Y."/>
            <person name="Wang C.M."/>
            <person name="Sakai Y."/>
            <person name="Abe K."/>
            <person name="Yokota A."/>
            <person name="Donadio S."/>
            <person name="Cavaletti L."/>
            <person name="Monciardini P."/>
        </authorList>
    </citation>
    <scope>NUCLEOTIDE SEQUENCE [LARGE SCALE GENOMIC DNA]</scope>
    <source>
        <strain evidence="7 8">SOSP1-9</strain>
    </source>
</reference>
<dbReference type="InterPro" id="IPR009695">
    <property type="entry name" value="Diacylglyc_glucosyltr_N"/>
</dbReference>
<evidence type="ECO:0000259" key="5">
    <source>
        <dbReference type="Pfam" id="PF04101"/>
    </source>
</evidence>
<keyword evidence="3" id="KW-0328">Glycosyltransferase</keyword>
<comment type="similarity">
    <text evidence="2">Belongs to the glycosyltransferase 28 family.</text>
</comment>
<dbReference type="RefSeq" id="WP_201364449.1">
    <property type="nucleotide sequence ID" value="NZ_BNJJ01000014.1"/>
</dbReference>
<gene>
    <name evidence="7" type="ORF">KSZ_48420</name>
</gene>
<accession>A0ABQ3VP18</accession>
<keyword evidence="8" id="KW-1185">Reference proteome</keyword>
<dbReference type="Gene3D" id="3.40.50.2000">
    <property type="entry name" value="Glycogen Phosphorylase B"/>
    <property type="match status" value="1"/>
</dbReference>